<dbReference type="AlphaFoldDB" id="A0A9E8LNI7"/>
<accession>A0A9E8LNI7</accession>
<dbReference type="InterPro" id="IPR033945">
    <property type="entry name" value="Cyt_c_oxase_su3_dom"/>
</dbReference>
<dbReference type="PANTHER" id="PTHR11403">
    <property type="entry name" value="CYTOCHROME C OXIDASE SUBUNIT III"/>
    <property type="match status" value="1"/>
</dbReference>
<feature type="transmembrane region" description="Helical" evidence="9">
    <location>
        <begin position="161"/>
        <end position="181"/>
    </location>
</feature>
<feature type="transmembrane region" description="Helical" evidence="9">
    <location>
        <begin position="81"/>
        <end position="104"/>
    </location>
</feature>
<keyword evidence="4 8" id="KW-0812">Transmembrane</keyword>
<dbReference type="GO" id="GO:0004129">
    <property type="term" value="F:cytochrome-c oxidase activity"/>
    <property type="evidence" value="ECO:0007669"/>
    <property type="project" value="InterPro"/>
</dbReference>
<dbReference type="InterPro" id="IPR035973">
    <property type="entry name" value="Cyt_c_oxidase_su3-like_sf"/>
</dbReference>
<evidence type="ECO:0000256" key="1">
    <source>
        <dbReference type="ARBA" id="ARBA00004141"/>
    </source>
</evidence>
<feature type="transmembrane region" description="Helical" evidence="9">
    <location>
        <begin position="42"/>
        <end position="60"/>
    </location>
</feature>
<gene>
    <name evidence="11" type="primary">COX3</name>
</gene>
<comment type="similarity">
    <text evidence="2 8">Belongs to the cytochrome c oxidase subunit 3 family.</text>
</comment>
<dbReference type="PROSITE" id="PS50253">
    <property type="entry name" value="COX3"/>
    <property type="match status" value="1"/>
</dbReference>
<evidence type="ECO:0000256" key="9">
    <source>
        <dbReference type="SAM" id="Phobius"/>
    </source>
</evidence>
<evidence type="ECO:0000259" key="10">
    <source>
        <dbReference type="PROSITE" id="PS50253"/>
    </source>
</evidence>
<dbReference type="Pfam" id="PF00510">
    <property type="entry name" value="COX3"/>
    <property type="match status" value="1"/>
</dbReference>
<sequence>MSMKINHSFHLVNYSPWPLTGALGTMTLMMSTIQWFNMKQSKLLMIISMMILFLTMYQWWRDVSRESTLQGLHTIKVNMNMRWGMILFILSEIMFFFSIFWSFFHSSLSPNMELGMIWPPKNILTFNPFQIPLLNTLILIISGVSVTWTHHSIMENNFNNAYKSLLITILLGVYFTSVQMIEYLEASFTMTDSVFGSTFFMATGFHGFHVMIGTLFLFINLIRMKNNHFSFTHHFGLEAAIWYWHFVDVVWIFLFTFMYWWNN</sequence>
<dbReference type="GeneID" id="77424733"/>
<evidence type="ECO:0000256" key="6">
    <source>
        <dbReference type="ARBA" id="ARBA00022989"/>
    </source>
</evidence>
<dbReference type="GO" id="GO:0005739">
    <property type="term" value="C:mitochondrion"/>
    <property type="evidence" value="ECO:0007669"/>
    <property type="project" value="TreeGrafter"/>
</dbReference>
<evidence type="ECO:0000256" key="8">
    <source>
        <dbReference type="RuleBase" id="RU003375"/>
    </source>
</evidence>
<dbReference type="Gene3D" id="1.10.287.70">
    <property type="match status" value="1"/>
</dbReference>
<dbReference type="RefSeq" id="YP_010585931.1">
    <property type="nucleotide sequence ID" value="NC_069236.1"/>
</dbReference>
<keyword evidence="8 11" id="KW-0496">Mitochondrion</keyword>
<feature type="transmembrane region" description="Helical" evidence="9">
    <location>
        <begin position="193"/>
        <end position="219"/>
    </location>
</feature>
<dbReference type="CDD" id="cd01665">
    <property type="entry name" value="Cyt_c_Oxidase_III"/>
    <property type="match status" value="1"/>
</dbReference>
<keyword evidence="6 9" id="KW-1133">Transmembrane helix</keyword>
<evidence type="ECO:0000256" key="3">
    <source>
        <dbReference type="ARBA" id="ARBA00015944"/>
    </source>
</evidence>
<dbReference type="GO" id="GO:0006123">
    <property type="term" value="P:mitochondrial electron transport, cytochrome c to oxygen"/>
    <property type="evidence" value="ECO:0007669"/>
    <property type="project" value="TreeGrafter"/>
</dbReference>
<dbReference type="PANTHER" id="PTHR11403:SF7">
    <property type="entry name" value="CYTOCHROME C OXIDASE SUBUNIT 3"/>
    <property type="match status" value="1"/>
</dbReference>
<dbReference type="EMBL" id="OL677993">
    <property type="protein sequence ID" value="UZZ43654.1"/>
    <property type="molecule type" value="Genomic_DNA"/>
</dbReference>
<evidence type="ECO:0000256" key="2">
    <source>
        <dbReference type="ARBA" id="ARBA00010581"/>
    </source>
</evidence>
<geneLocation type="mitochondrion" evidence="11"/>
<reference evidence="11" key="2">
    <citation type="journal article" date="2022" name="Syst. Entomol.">
        <title>Massive gene rearrangements of mitochondrial genomes and implications for the phylogeny of Trichoptera (Insecta).</title>
        <authorList>
            <person name="Ge X."/>
            <person name="Peng L."/>
            <person name="Vogler A.P."/>
            <person name="Morse J.C."/>
            <person name="Yang L."/>
            <person name="Sun C."/>
            <person name="Wang B."/>
        </authorList>
    </citation>
    <scope>NUCLEOTIDE SEQUENCE</scope>
</reference>
<dbReference type="CTD" id="4514"/>
<proteinExistence type="inferred from homology"/>
<feature type="domain" description="Heme-copper oxidase subunit III family profile" evidence="10">
    <location>
        <begin position="5"/>
        <end position="263"/>
    </location>
</feature>
<organism evidence="11">
    <name type="scientific">Maesaipsyche stengeli</name>
    <dbReference type="NCBI Taxonomy" id="2904894"/>
    <lineage>
        <taxon>Eukaryota</taxon>
        <taxon>Metazoa</taxon>
        <taxon>Ecdysozoa</taxon>
        <taxon>Arthropoda</taxon>
        <taxon>Hexapoda</taxon>
        <taxon>Insecta</taxon>
        <taxon>Pterygota</taxon>
        <taxon>Neoptera</taxon>
        <taxon>Endopterygota</taxon>
        <taxon>Trichoptera</taxon>
        <taxon>Annulipalpia</taxon>
        <taxon>Hydropsychoidea</taxon>
        <taxon>Hydropsychidae</taxon>
        <taxon>Arctopsychinae</taxon>
        <taxon>Maesaipsyche</taxon>
    </lineage>
</organism>
<dbReference type="InterPro" id="IPR024791">
    <property type="entry name" value="Cyt_c/ubiquinol_Oxase_su3"/>
</dbReference>
<evidence type="ECO:0000313" key="11">
    <source>
        <dbReference type="EMBL" id="UZZ43654.1"/>
    </source>
</evidence>
<evidence type="ECO:0000256" key="4">
    <source>
        <dbReference type="ARBA" id="ARBA00022692"/>
    </source>
</evidence>
<feature type="transmembrane region" description="Helical" evidence="9">
    <location>
        <begin position="129"/>
        <end position="149"/>
    </location>
</feature>
<dbReference type="FunFam" id="1.20.120.80:FF:000002">
    <property type="entry name" value="Cytochrome c oxidase subunit 3"/>
    <property type="match status" value="1"/>
</dbReference>
<dbReference type="Gene3D" id="1.20.120.80">
    <property type="entry name" value="Cytochrome c oxidase, subunit III, four-helix bundle"/>
    <property type="match status" value="1"/>
</dbReference>
<keyword evidence="7 9" id="KW-0472">Membrane</keyword>
<feature type="transmembrane region" description="Helical" evidence="9">
    <location>
        <begin position="12"/>
        <end position="36"/>
    </location>
</feature>
<dbReference type="GO" id="GO:0016020">
    <property type="term" value="C:membrane"/>
    <property type="evidence" value="ECO:0007669"/>
    <property type="project" value="UniProtKB-SubCell"/>
</dbReference>
<reference evidence="11" key="1">
    <citation type="submission" date="2021-11" db="EMBL/GenBank/DDBJ databases">
        <authorList>
            <person name="Ge X.-Y."/>
            <person name="Peng L."/>
            <person name="Sun C.-H."/>
            <person name="Wang B.-X."/>
        </authorList>
    </citation>
    <scope>NUCLEOTIDE SEQUENCE</scope>
</reference>
<dbReference type="InterPro" id="IPR013833">
    <property type="entry name" value="Cyt_c_oxidase_su3_a-hlx"/>
</dbReference>
<evidence type="ECO:0000256" key="7">
    <source>
        <dbReference type="ARBA" id="ARBA00023136"/>
    </source>
</evidence>
<dbReference type="InterPro" id="IPR000298">
    <property type="entry name" value="Cyt_c_oxidase-like_su3"/>
</dbReference>
<feature type="transmembrane region" description="Helical" evidence="9">
    <location>
        <begin position="240"/>
        <end position="261"/>
    </location>
</feature>
<keyword evidence="5" id="KW-1278">Translocase</keyword>
<comment type="subcellular location">
    <subcellularLocation>
        <location evidence="1">Membrane</location>
        <topology evidence="1">Multi-pass membrane protein</topology>
    </subcellularLocation>
</comment>
<protein>
    <recommendedName>
        <fullName evidence="3 8">Cytochrome c oxidase subunit 3</fullName>
    </recommendedName>
</protein>
<comment type="function">
    <text evidence="8">Component of the cytochrome c oxidase, the last enzyme in the mitochondrial electron transport chain which drives oxidative phosphorylation. The respiratory chain contains 3 multisubunit complexes succinate dehydrogenase (complex II, CII), ubiquinol-cytochrome c oxidoreductase (cytochrome b-c1 complex, complex III, CIII) and cytochrome c oxidase (complex IV, CIV), that cooperate to transfer electrons derived from NADH and succinate to molecular oxygen, creating an electrochemical gradient over the inner membrane that drives transmembrane transport and the ATP synthase. Cytochrome c oxidase is the component of the respiratory chain that catalyzes the reduction of oxygen to water. Electrons originating from reduced cytochrome c in the intermembrane space (IMS) are transferred via the dinuclear copper A center (CU(A)) of subunit 2 and heme A of subunit 1 to the active site in subunit 1, a binuclear center (BNC) formed by heme A3 and copper B (CU(B)). The BNC reduces molecular oxygen to 2 water molecules using 4 electrons from cytochrome c in the IMS and 4 protons from the mitochondrial matrix.</text>
</comment>
<evidence type="ECO:0000256" key="5">
    <source>
        <dbReference type="ARBA" id="ARBA00022967"/>
    </source>
</evidence>
<dbReference type="SUPFAM" id="SSF81452">
    <property type="entry name" value="Cytochrome c oxidase subunit III-like"/>
    <property type="match status" value="1"/>
</dbReference>
<name>A0A9E8LNI7_9NEOP</name>